<dbReference type="SUPFAM" id="SSF54909">
    <property type="entry name" value="Dimeric alpha+beta barrel"/>
    <property type="match status" value="1"/>
</dbReference>
<accession>A0A0P0YYK8</accession>
<dbReference type="EMBL" id="LC066373">
    <property type="protein sequence ID" value="BAT26638.1"/>
    <property type="molecule type" value="Genomic_DNA"/>
</dbReference>
<reference evidence="1" key="1">
    <citation type="journal article" date="2015" name="Proc. Natl. Acad. Sci. U.S.A.">
        <title>Bacterial clade with the ribosomal RNA operon on a small plasmid rather than the chromosome.</title>
        <authorList>
            <person name="Anda M."/>
            <person name="Ohtsubo Y."/>
            <person name="Okubo T."/>
            <person name="Sugawara M."/>
            <person name="Nagata Y."/>
            <person name="Tsuda M."/>
            <person name="Minamisawa K."/>
            <person name="Mitsui H."/>
        </authorList>
    </citation>
    <scope>NUCLEOTIDE SEQUENCE</scope>
    <source>
        <strain evidence="1">DSM 14790</strain>
    </source>
</reference>
<protein>
    <submittedName>
        <fullName evidence="1">Blr4509 protein</fullName>
    </submittedName>
</protein>
<dbReference type="InterPro" id="IPR011008">
    <property type="entry name" value="Dimeric_a/b-barrel"/>
</dbReference>
<dbReference type="RefSeq" id="WP_024351560.1">
    <property type="nucleotide sequence ID" value="NZ_BBWN01000030.1"/>
</dbReference>
<proteinExistence type="predicted"/>
<sequence>MRRGFSYGPSLAGSVDDGQDRGLVGIFACARINEQLYTIIRWMQETGFSDRFYDVKQGWRRQDSMFGLRDKPKAFASAHIPLADGTALDLPLRDFIRYKGLSLFFAPSLASLKILAGDPGPA</sequence>
<name>A0A0P0YYK8_9HYPH</name>
<evidence type="ECO:0000313" key="1">
    <source>
        <dbReference type="EMBL" id="BAT26638.1"/>
    </source>
</evidence>
<dbReference type="AlphaFoldDB" id="A0A0P0YYK8"/>
<organism evidence="1">
    <name type="scientific">Aurantimonas coralicida</name>
    <dbReference type="NCBI Taxonomy" id="182270"/>
    <lineage>
        <taxon>Bacteria</taxon>
        <taxon>Pseudomonadati</taxon>
        <taxon>Pseudomonadota</taxon>
        <taxon>Alphaproteobacteria</taxon>
        <taxon>Hyphomicrobiales</taxon>
        <taxon>Aurantimonadaceae</taxon>
        <taxon>Aurantimonas</taxon>
    </lineage>
</organism>